<feature type="binding site" evidence="6">
    <location>
        <position position="114"/>
    </location>
    <ligand>
        <name>Mg(2+)</name>
        <dbReference type="ChEBI" id="CHEBI:18420"/>
        <note>catalytic</note>
    </ligand>
</feature>
<dbReference type="InterPro" id="IPR000023">
    <property type="entry name" value="Phosphofructokinase_dom"/>
</dbReference>
<feature type="binding site" evidence="6">
    <location>
        <position position="245"/>
    </location>
    <ligand>
        <name>substrate</name>
    </ligand>
</feature>
<evidence type="ECO:0000256" key="1">
    <source>
        <dbReference type="ARBA" id="ARBA00001946"/>
    </source>
</evidence>
<feature type="domain" description="Phosphofructokinase" evidence="7">
    <location>
        <begin position="6"/>
        <end position="310"/>
    </location>
</feature>
<comment type="caution">
    <text evidence="8">The sequence shown here is derived from an EMBL/GenBank/DDBJ whole genome shotgun (WGS) entry which is preliminary data.</text>
</comment>
<feature type="active site" description="Proton acceptor" evidence="6">
    <location>
        <position position="144"/>
    </location>
</feature>
<dbReference type="AlphaFoldDB" id="A0A6N7XMA8"/>
<evidence type="ECO:0000259" key="7">
    <source>
        <dbReference type="Pfam" id="PF00365"/>
    </source>
</evidence>
<dbReference type="Proteomes" id="UP000469325">
    <property type="component" value="Unassembled WGS sequence"/>
</dbReference>
<evidence type="ECO:0000313" key="8">
    <source>
        <dbReference type="EMBL" id="MST72368.1"/>
    </source>
</evidence>
<dbReference type="PRINTS" id="PR00476">
    <property type="entry name" value="PHFRCTKINASE"/>
</dbReference>
<dbReference type="GO" id="GO:0047334">
    <property type="term" value="F:diphosphate-fructose-6-phosphate 1-phosphotransferase activity"/>
    <property type="evidence" value="ECO:0007669"/>
    <property type="project" value="UniProtKB-EC"/>
</dbReference>
<dbReference type="InterPro" id="IPR035966">
    <property type="entry name" value="PKF_sf"/>
</dbReference>
<dbReference type="SUPFAM" id="SSF53784">
    <property type="entry name" value="Phosphofructokinase"/>
    <property type="match status" value="1"/>
</dbReference>
<evidence type="ECO:0000256" key="5">
    <source>
        <dbReference type="ARBA" id="ARBA00022842"/>
    </source>
</evidence>
<feature type="binding site" evidence="6">
    <location>
        <begin position="142"/>
        <end position="144"/>
    </location>
    <ligand>
        <name>substrate</name>
    </ligand>
</feature>
<keyword evidence="4 6" id="KW-0418">Kinase</keyword>
<reference evidence="8 9" key="1">
    <citation type="submission" date="2019-08" db="EMBL/GenBank/DDBJ databases">
        <title>In-depth cultivation of the pig gut microbiome towards novel bacterial diversity and tailored functional studies.</title>
        <authorList>
            <person name="Wylensek D."/>
            <person name="Hitch T.C.A."/>
            <person name="Clavel T."/>
        </authorList>
    </citation>
    <scope>NUCLEOTIDE SEQUENCE [LARGE SCALE GENOMIC DNA]</scope>
    <source>
        <strain evidence="8 9">CA-Schmier-601-WT-1</strain>
    </source>
</reference>
<dbReference type="PANTHER" id="PTHR45770">
    <property type="entry name" value="ATP-DEPENDENT 6-PHOSPHOFRUCTOKINASE 1"/>
    <property type="match status" value="1"/>
</dbReference>
<dbReference type="GO" id="GO:0005737">
    <property type="term" value="C:cytoplasm"/>
    <property type="evidence" value="ECO:0007669"/>
    <property type="project" value="UniProtKB-SubCell"/>
</dbReference>
<keyword evidence="9" id="KW-1185">Reference proteome</keyword>
<dbReference type="GO" id="GO:0006002">
    <property type="term" value="P:fructose 6-phosphate metabolic process"/>
    <property type="evidence" value="ECO:0007669"/>
    <property type="project" value="InterPro"/>
</dbReference>
<dbReference type="PIRSF" id="PIRSF036483">
    <property type="entry name" value="PFK_XF0274"/>
    <property type="match status" value="1"/>
</dbReference>
<sequence length="411" mass="44070">MARVRNILVGQSGGPTAAINASLAGVMDASRELGLRPIGMRYGIKGLLDGRTVDLSSNLPGKLELELLRHTPASYLGSCRYKLPDPEKDDRPYRQLFDEFNRLGVGYVLYIGGNDSMDTIARLSSYGESQGSDVRFVGVPKTIDNDLLGCDHTPGYGSAAKFVATATAEIQRDSDVYDLSSVTFVEIMGRDAGWLAAASTLAGSAGGPSPDVVLLPEVSFDERKLLDRISNLLERQNTVIVAVSEGLRAPDGKLLCERASSGVGTDEFGHLAQLSGTGRYLAALTRERIGCKTRCVELSTLQRCASTTASAVDLSESRSLGAAGVLAATDSQSGVMVALERTSTTPYQTRLVSVDVTKVADKVRRVPRHWITPDGMGLTRDFELYARPLVRGEDRPAMVDGVPQFIAPLRG</sequence>
<dbReference type="EC" id="2.7.1.90" evidence="6"/>
<comment type="subunit">
    <text evidence="6">Homodimer.</text>
</comment>
<feature type="site" description="Important for catalytic activity; stabilizes the transition state when the phosphoryl donor is PPi" evidence="6">
    <location>
        <position position="141"/>
    </location>
</feature>
<keyword evidence="2 6" id="KW-0808">Transferase</keyword>
<keyword evidence="6" id="KW-0324">Glycolysis</keyword>
<name>A0A6N7XMA8_9ACTN</name>
<evidence type="ECO:0000313" key="9">
    <source>
        <dbReference type="Proteomes" id="UP000469325"/>
    </source>
</evidence>
<dbReference type="UniPathway" id="UPA00109">
    <property type="reaction ID" value="UER00182"/>
</dbReference>
<dbReference type="InterPro" id="IPR050929">
    <property type="entry name" value="PFKA"/>
</dbReference>
<comment type="activity regulation">
    <text evidence="6">Non-allosteric.</text>
</comment>
<keyword evidence="6" id="KW-0963">Cytoplasm</keyword>
<dbReference type="Pfam" id="PF00365">
    <property type="entry name" value="PFK"/>
    <property type="match status" value="1"/>
</dbReference>
<evidence type="ECO:0000256" key="3">
    <source>
        <dbReference type="ARBA" id="ARBA00022723"/>
    </source>
</evidence>
<keyword evidence="3 6" id="KW-0479">Metal-binding</keyword>
<organism evidence="8 9">
    <name type="scientific">Olsenella porci</name>
    <dbReference type="NCBI Taxonomy" id="2652279"/>
    <lineage>
        <taxon>Bacteria</taxon>
        <taxon>Bacillati</taxon>
        <taxon>Actinomycetota</taxon>
        <taxon>Coriobacteriia</taxon>
        <taxon>Coriobacteriales</taxon>
        <taxon>Atopobiaceae</taxon>
        <taxon>Olsenella</taxon>
    </lineage>
</organism>
<dbReference type="GO" id="GO:0003872">
    <property type="term" value="F:6-phosphofructokinase activity"/>
    <property type="evidence" value="ECO:0007669"/>
    <property type="project" value="UniProtKB-UniRule"/>
</dbReference>
<dbReference type="Gene3D" id="3.40.50.450">
    <property type="match status" value="1"/>
</dbReference>
<dbReference type="NCBIfam" id="NF010675">
    <property type="entry name" value="PRK14072.1"/>
    <property type="match status" value="1"/>
</dbReference>
<dbReference type="InterPro" id="IPR011404">
    <property type="entry name" value="PPi-PFK"/>
</dbReference>
<comment type="function">
    <text evidence="6">Catalyzes the phosphorylation of D-fructose 6-phosphate, the first committing step of glycolysis. Uses inorganic phosphate (PPi) as phosphoryl donor instead of ATP like common ATP-dependent phosphofructokinases (ATP-PFKs), which renders the reaction reversible, and can thus function both in glycolysis and gluconeogenesis. Consistently, PPi-PFK can replace the enzymes of both the forward (ATP-PFK) and reverse (fructose-bisphosphatase (FBPase)) reactions.</text>
</comment>
<feature type="binding site" evidence="6">
    <location>
        <begin position="188"/>
        <end position="190"/>
    </location>
    <ligand>
        <name>substrate</name>
    </ligand>
</feature>
<keyword evidence="5 6" id="KW-0460">Magnesium</keyword>
<evidence type="ECO:0000256" key="4">
    <source>
        <dbReference type="ARBA" id="ARBA00022777"/>
    </source>
</evidence>
<dbReference type="InterPro" id="IPR022953">
    <property type="entry name" value="ATP_PFK"/>
</dbReference>
<dbReference type="EMBL" id="VUNC01000002">
    <property type="protein sequence ID" value="MST72368.1"/>
    <property type="molecule type" value="Genomic_DNA"/>
</dbReference>
<comment type="cofactor">
    <cofactor evidence="1 6">
        <name>Mg(2+)</name>
        <dbReference type="ChEBI" id="CHEBI:18420"/>
    </cofactor>
</comment>
<comment type="similarity">
    <text evidence="6">Belongs to the phosphofructokinase type A (PFKA) family. PPi-dependent PFK group II subfamily. Clade 'B2' sub-subfamily.</text>
</comment>
<comment type="subcellular location">
    <subcellularLocation>
        <location evidence="6">Cytoplasm</location>
    </subcellularLocation>
</comment>
<comment type="pathway">
    <text evidence="6">Carbohydrate degradation; glycolysis; D-glyceraldehyde 3-phosphate and glycerone phosphate from D-glucose: step 3/4.</text>
</comment>
<dbReference type="Gene3D" id="3.40.50.460">
    <property type="entry name" value="Phosphofructokinase domain"/>
    <property type="match status" value="1"/>
</dbReference>
<dbReference type="HAMAP" id="MF_01978">
    <property type="entry name" value="Phosphofructokinase_II_B2"/>
    <property type="match status" value="1"/>
</dbReference>
<evidence type="ECO:0000256" key="6">
    <source>
        <dbReference type="HAMAP-Rule" id="MF_01978"/>
    </source>
</evidence>
<dbReference type="GO" id="GO:0046872">
    <property type="term" value="F:metal ion binding"/>
    <property type="evidence" value="ECO:0007669"/>
    <property type="project" value="UniProtKB-KW"/>
</dbReference>
<comment type="catalytic activity">
    <reaction evidence="6">
        <text>beta-D-fructose 6-phosphate + diphosphate = beta-D-fructose 1,6-bisphosphate + phosphate + H(+)</text>
        <dbReference type="Rhea" id="RHEA:13613"/>
        <dbReference type="ChEBI" id="CHEBI:15378"/>
        <dbReference type="ChEBI" id="CHEBI:32966"/>
        <dbReference type="ChEBI" id="CHEBI:33019"/>
        <dbReference type="ChEBI" id="CHEBI:43474"/>
        <dbReference type="ChEBI" id="CHEBI:57634"/>
        <dbReference type="EC" id="2.7.1.90"/>
    </reaction>
</comment>
<gene>
    <name evidence="6" type="primary">pfp</name>
    <name evidence="8" type="ORF">FYJ68_04495</name>
</gene>
<feature type="site" description="Important for catalytic activity and substrate specificity; stabilizes the transition state when the phosphoryl donor is PPi; prevents ATP from binding by mimicking the alpha-phosphate group of ATP" evidence="6">
    <location>
        <position position="115"/>
    </location>
</feature>
<feature type="binding site" evidence="6">
    <location>
        <position position="14"/>
    </location>
    <ligand>
        <name>diphosphate</name>
        <dbReference type="ChEBI" id="CHEBI:33019"/>
    </ligand>
</feature>
<protein>
    <recommendedName>
        <fullName evidence="6">Pyrophosphate--fructose 6-phosphate 1-phosphotransferase</fullName>
        <ecNumber evidence="6">2.7.1.90</ecNumber>
    </recommendedName>
    <alternativeName>
        <fullName evidence="6">6-phosphofructokinase, pyrophosphate dependent</fullName>
    </alternativeName>
    <alternativeName>
        <fullName evidence="6">PPi-dependent phosphofructokinase</fullName>
        <shortName evidence="6">PPi-PFK</shortName>
    </alternativeName>
    <alternativeName>
        <fullName evidence="6">Pyrophosphate-dependent 6-phosphofructose-1-kinase</fullName>
    </alternativeName>
</protein>
<dbReference type="RefSeq" id="WP_154434359.1">
    <property type="nucleotide sequence ID" value="NZ_VUNC01000002.1"/>
</dbReference>
<evidence type="ECO:0000256" key="2">
    <source>
        <dbReference type="ARBA" id="ARBA00022679"/>
    </source>
</evidence>
<comment type="caution">
    <text evidence="6">Lacks conserved residue(s) required for the propagation of feature annotation.</text>
</comment>
<proteinExistence type="inferred from homology"/>
<accession>A0A6N7XMA8</accession>